<name>A0AA37Q4L3_9BACT</name>
<sequence length="235" mass="26572">MTVAREPQASDPPTPRARRIGAAIPERLRGQRERVARTALLLAFELLVTFLGLLLAFAVENYRDARNRAERARQVYTALGREVQNFATVAPVLADTIQRAIAAFDAARARGERPAPPVYYVRAGSERIPTEVWDATRAAGGLDLVEPRLFFTLAEFYNRVNSISDRYRRYVEYTEREVLHRLSTPAAFYDASGALRPEYATYVDRLRDVHTLLVARVPDARRLAATLDSSRARLR</sequence>
<keyword evidence="2" id="KW-0472">Membrane</keyword>
<feature type="coiled-coil region" evidence="1">
    <location>
        <begin position="55"/>
        <end position="82"/>
    </location>
</feature>
<dbReference type="RefSeq" id="WP_284348114.1">
    <property type="nucleotide sequence ID" value="NZ_BRXS01000001.1"/>
</dbReference>
<gene>
    <name evidence="3" type="ORF">rosag_01850</name>
</gene>
<organism evidence="3 4">
    <name type="scientific">Roseisolibacter agri</name>
    <dbReference type="NCBI Taxonomy" id="2014610"/>
    <lineage>
        <taxon>Bacteria</taxon>
        <taxon>Pseudomonadati</taxon>
        <taxon>Gemmatimonadota</taxon>
        <taxon>Gemmatimonadia</taxon>
        <taxon>Gemmatimonadales</taxon>
        <taxon>Gemmatimonadaceae</taxon>
        <taxon>Roseisolibacter</taxon>
    </lineage>
</organism>
<keyword evidence="1" id="KW-0175">Coiled coil</keyword>
<keyword evidence="4" id="KW-1185">Reference proteome</keyword>
<evidence type="ECO:0000256" key="2">
    <source>
        <dbReference type="SAM" id="Phobius"/>
    </source>
</evidence>
<evidence type="ECO:0000313" key="3">
    <source>
        <dbReference type="EMBL" id="GLC23672.1"/>
    </source>
</evidence>
<dbReference type="Proteomes" id="UP001161325">
    <property type="component" value="Unassembled WGS sequence"/>
</dbReference>
<dbReference type="AlphaFoldDB" id="A0AA37Q4L3"/>
<keyword evidence="2" id="KW-1133">Transmembrane helix</keyword>
<dbReference type="EMBL" id="BRXS01000001">
    <property type="protein sequence ID" value="GLC23672.1"/>
    <property type="molecule type" value="Genomic_DNA"/>
</dbReference>
<feature type="transmembrane region" description="Helical" evidence="2">
    <location>
        <begin position="39"/>
        <end position="59"/>
    </location>
</feature>
<protein>
    <submittedName>
        <fullName evidence="3">Uncharacterized protein</fullName>
    </submittedName>
</protein>
<keyword evidence="2" id="KW-0812">Transmembrane</keyword>
<reference evidence="3" key="1">
    <citation type="submission" date="2022-08" db="EMBL/GenBank/DDBJ databases">
        <title>Draft genome sequencing of Roseisolibacter agri AW1220.</title>
        <authorList>
            <person name="Tobiishi Y."/>
            <person name="Tonouchi A."/>
        </authorList>
    </citation>
    <scope>NUCLEOTIDE SEQUENCE</scope>
    <source>
        <strain evidence="3">AW1220</strain>
    </source>
</reference>
<proteinExistence type="predicted"/>
<evidence type="ECO:0000313" key="4">
    <source>
        <dbReference type="Proteomes" id="UP001161325"/>
    </source>
</evidence>
<comment type="caution">
    <text evidence="3">The sequence shown here is derived from an EMBL/GenBank/DDBJ whole genome shotgun (WGS) entry which is preliminary data.</text>
</comment>
<evidence type="ECO:0000256" key="1">
    <source>
        <dbReference type="SAM" id="Coils"/>
    </source>
</evidence>
<accession>A0AA37Q4L3</accession>